<reference evidence="3 4" key="1">
    <citation type="submission" date="2017-09" db="EMBL/GenBank/DDBJ databases">
        <authorList>
            <consortium name="International Durum Wheat Genome Sequencing Consortium (IDWGSC)"/>
            <person name="Milanesi L."/>
        </authorList>
    </citation>
    <scope>NUCLEOTIDE SEQUENCE [LARGE SCALE GENOMIC DNA]</scope>
    <source>
        <strain evidence="4">cv. Svevo</strain>
    </source>
</reference>
<dbReference type="SUPFAM" id="SSF52540">
    <property type="entry name" value="P-loop containing nucleoside triphosphate hydrolases"/>
    <property type="match status" value="1"/>
</dbReference>
<sequence length="542" mass="60697">MGMLPSPPRQLSIVKGVKEEDQLLHSVKEENVDDLSDASSYPSVDLEAEDSDASMEVEEEQPYEARLNVEEEEEEAKGREAVRLVSDPVTKFNKFDELLTQVQLYSEFILEKVLEGYSNYSSAYNATLTEEEMWAKEQAELVPLVTGGKLKPYQIEGVKWLMSLWCNGLNGILADQMSLGKTIQTIGFLAHLKGNGLHGPYMIIAPVLALSNWVDEISRLVPSMACLIYYGDKLARSEIRRKLMPKTGGPDFPIIVTSYEMAMSDAKILARYRWKYIVFDEVTGKQGHQLNNLECELSRKLRRLPMDNGLLLTRTPFQNNLAELWSLLNFAMPNIFSSHQELESWSDDFTGKRGEGLQEESIVNKRVLVSKLNSTLDPFLLQGEGAMCYKAKAVKNRDAIHLSEDHTKRDGLRSVGRNSQEAAAEVASENGGEGTPNMPSTRLGLEGKTAKRPRTDDAVLSLLGEINGTVQASLRPAEHVQVPKAPSPAEILEALREIPDLARADLLRAYSSLIRDDRQFRSLVALPIDMRKDWLLMEVGNK</sequence>
<dbReference type="SMART" id="SM00487">
    <property type="entry name" value="DEXDc"/>
    <property type="match status" value="1"/>
</dbReference>
<feature type="region of interest" description="Disordered" evidence="1">
    <location>
        <begin position="404"/>
        <end position="452"/>
    </location>
</feature>
<dbReference type="Gene3D" id="3.40.50.10810">
    <property type="entry name" value="Tandem AAA-ATPase domain"/>
    <property type="match status" value="1"/>
</dbReference>
<protein>
    <recommendedName>
        <fullName evidence="2">Helicase ATP-binding domain-containing protein</fullName>
    </recommendedName>
</protein>
<evidence type="ECO:0000313" key="3">
    <source>
        <dbReference type="EMBL" id="VAI01753.1"/>
    </source>
</evidence>
<dbReference type="PROSITE" id="PS51192">
    <property type="entry name" value="HELICASE_ATP_BIND_1"/>
    <property type="match status" value="1"/>
</dbReference>
<gene>
    <name evidence="3" type="ORF">TRITD_4Bv1G015630</name>
</gene>
<dbReference type="Proteomes" id="UP000324705">
    <property type="component" value="Chromosome 4B"/>
</dbReference>
<dbReference type="InterPro" id="IPR027417">
    <property type="entry name" value="P-loop_NTPase"/>
</dbReference>
<dbReference type="InterPro" id="IPR038718">
    <property type="entry name" value="SNF2-like_sf"/>
</dbReference>
<dbReference type="OMA" id="TGKQGHQ"/>
<accession>A0A9R0W7S2</accession>
<feature type="compositionally biased region" description="Acidic residues" evidence="1">
    <location>
        <begin position="46"/>
        <end position="61"/>
    </location>
</feature>
<keyword evidence="4" id="KW-1185">Reference proteome</keyword>
<organism evidence="3 4">
    <name type="scientific">Triticum turgidum subsp. durum</name>
    <name type="common">Durum wheat</name>
    <name type="synonym">Triticum durum</name>
    <dbReference type="NCBI Taxonomy" id="4567"/>
    <lineage>
        <taxon>Eukaryota</taxon>
        <taxon>Viridiplantae</taxon>
        <taxon>Streptophyta</taxon>
        <taxon>Embryophyta</taxon>
        <taxon>Tracheophyta</taxon>
        <taxon>Spermatophyta</taxon>
        <taxon>Magnoliopsida</taxon>
        <taxon>Liliopsida</taxon>
        <taxon>Poales</taxon>
        <taxon>Poaceae</taxon>
        <taxon>BOP clade</taxon>
        <taxon>Pooideae</taxon>
        <taxon>Triticodae</taxon>
        <taxon>Triticeae</taxon>
        <taxon>Triticinae</taxon>
        <taxon>Triticum</taxon>
    </lineage>
</organism>
<dbReference type="InterPro" id="IPR014001">
    <property type="entry name" value="Helicase_ATP-bd"/>
</dbReference>
<feature type="region of interest" description="Disordered" evidence="1">
    <location>
        <begin position="26"/>
        <end position="61"/>
    </location>
</feature>
<name>A0A9R0W7S2_TRITD</name>
<evidence type="ECO:0000259" key="2">
    <source>
        <dbReference type="PROSITE" id="PS51192"/>
    </source>
</evidence>
<dbReference type="EMBL" id="LT934118">
    <property type="protein sequence ID" value="VAI01753.1"/>
    <property type="molecule type" value="Genomic_DNA"/>
</dbReference>
<dbReference type="GO" id="GO:0005524">
    <property type="term" value="F:ATP binding"/>
    <property type="evidence" value="ECO:0007669"/>
    <property type="project" value="InterPro"/>
</dbReference>
<proteinExistence type="predicted"/>
<dbReference type="InterPro" id="IPR000330">
    <property type="entry name" value="SNF2_N"/>
</dbReference>
<dbReference type="Pfam" id="PF00176">
    <property type="entry name" value="SNF2-rel_dom"/>
    <property type="match status" value="1"/>
</dbReference>
<dbReference type="PANTHER" id="PTHR10799">
    <property type="entry name" value="SNF2/RAD54 HELICASE FAMILY"/>
    <property type="match status" value="1"/>
</dbReference>
<evidence type="ECO:0000256" key="1">
    <source>
        <dbReference type="SAM" id="MobiDB-lite"/>
    </source>
</evidence>
<dbReference type="Gramene" id="TRITD4Bv1G015630.1">
    <property type="protein sequence ID" value="TRITD4Bv1G015630.1"/>
    <property type="gene ID" value="TRITD4Bv1G015630"/>
</dbReference>
<dbReference type="AlphaFoldDB" id="A0A9R0W7S2"/>
<feature type="domain" description="Helicase ATP-binding" evidence="2">
    <location>
        <begin position="162"/>
        <end position="334"/>
    </location>
</feature>
<evidence type="ECO:0000313" key="4">
    <source>
        <dbReference type="Proteomes" id="UP000324705"/>
    </source>
</evidence>